<protein>
    <recommendedName>
        <fullName evidence="4">Immediate-early protein 2</fullName>
    </recommendedName>
</protein>
<dbReference type="Proteomes" id="UP000600946">
    <property type="component" value="Unassembled WGS sequence"/>
</dbReference>
<dbReference type="GeneID" id="96293497"/>
<evidence type="ECO:0000313" key="2">
    <source>
        <dbReference type="EMBL" id="GGY54329.1"/>
    </source>
</evidence>
<evidence type="ECO:0000313" key="3">
    <source>
        <dbReference type="Proteomes" id="UP000600946"/>
    </source>
</evidence>
<dbReference type="SUPFAM" id="SSF55961">
    <property type="entry name" value="Bet v1-like"/>
    <property type="match status" value="1"/>
</dbReference>
<keyword evidence="3" id="KW-1185">Reference proteome</keyword>
<dbReference type="Gene3D" id="3.30.530.20">
    <property type="match status" value="1"/>
</dbReference>
<reference evidence="3" key="1">
    <citation type="journal article" date="2019" name="Int. J. Syst. Evol. Microbiol.">
        <title>The Global Catalogue of Microorganisms (GCM) 10K type strain sequencing project: providing services to taxonomists for standard genome sequencing and annotation.</title>
        <authorList>
            <consortium name="The Broad Institute Genomics Platform"/>
            <consortium name="The Broad Institute Genome Sequencing Center for Infectious Disease"/>
            <person name="Wu L."/>
            <person name="Ma J."/>
        </authorList>
    </citation>
    <scope>NUCLEOTIDE SEQUENCE [LARGE SCALE GENOMIC DNA]</scope>
    <source>
        <strain evidence="3">JCM 4594</strain>
    </source>
</reference>
<comment type="caution">
    <text evidence="2">The sequence shown here is derived from an EMBL/GenBank/DDBJ whole genome shotgun (WGS) entry which is preliminary data.</text>
</comment>
<name>A0ABQ3AK33_9ACTN</name>
<gene>
    <name evidence="2" type="ORF">GCM10010326_55780</name>
</gene>
<evidence type="ECO:0008006" key="4">
    <source>
        <dbReference type="Google" id="ProtNLM"/>
    </source>
</evidence>
<proteinExistence type="predicted"/>
<evidence type="ECO:0000256" key="1">
    <source>
        <dbReference type="SAM" id="MobiDB-lite"/>
    </source>
</evidence>
<dbReference type="EMBL" id="BMUU01000011">
    <property type="protein sequence ID" value="GGY54329.1"/>
    <property type="molecule type" value="Genomic_DNA"/>
</dbReference>
<sequence length="167" mass="18130">MALFRIDRRTPLTPAEAWRRLTDWERHAQGVPLTRIVVETPPPSGPGTVFVARTGLGPLGFDDRMEITRWEPPAGGAPGVCRLEKRGRAITGWAEIEVGTAGKDRDAKASSGEGAPQEGASGGGTYLVWREDLRVRGLPRALDPLTARAGLLLFGHAMSVLLRDRTR</sequence>
<accession>A0ABQ3AK33</accession>
<feature type="region of interest" description="Disordered" evidence="1">
    <location>
        <begin position="101"/>
        <end position="123"/>
    </location>
</feature>
<dbReference type="RefSeq" id="WP_190028563.1">
    <property type="nucleotide sequence ID" value="NZ_BMUU01000011.1"/>
</dbReference>
<dbReference type="InterPro" id="IPR023393">
    <property type="entry name" value="START-like_dom_sf"/>
</dbReference>
<organism evidence="2 3">
    <name type="scientific">Streptomyces xanthochromogenes</name>
    <dbReference type="NCBI Taxonomy" id="67384"/>
    <lineage>
        <taxon>Bacteria</taxon>
        <taxon>Bacillati</taxon>
        <taxon>Actinomycetota</taxon>
        <taxon>Actinomycetes</taxon>
        <taxon>Kitasatosporales</taxon>
        <taxon>Streptomycetaceae</taxon>
        <taxon>Streptomyces</taxon>
    </lineage>
</organism>